<protein>
    <recommendedName>
        <fullName evidence="7">Class F sortase</fullName>
    </recommendedName>
</protein>
<dbReference type="InterPro" id="IPR042001">
    <property type="entry name" value="Sortase_F"/>
</dbReference>
<feature type="region of interest" description="Disordered" evidence="3">
    <location>
        <begin position="20"/>
        <end position="65"/>
    </location>
</feature>
<dbReference type="EMBL" id="CP015378">
    <property type="protein sequence ID" value="ANC78971.1"/>
    <property type="molecule type" value="Genomic_DNA"/>
</dbReference>
<dbReference type="KEGG" id="fpn:ABE65_020065"/>
<evidence type="ECO:0000256" key="4">
    <source>
        <dbReference type="SAM" id="SignalP"/>
    </source>
</evidence>
<dbReference type="STRING" id="1221500.ABE65_020065"/>
<evidence type="ECO:0008006" key="7">
    <source>
        <dbReference type="Google" id="ProtNLM"/>
    </source>
</evidence>
<dbReference type="SUPFAM" id="SSF63817">
    <property type="entry name" value="Sortase"/>
    <property type="match status" value="1"/>
</dbReference>
<feature type="signal peptide" evidence="4">
    <location>
        <begin position="1"/>
        <end position="21"/>
    </location>
</feature>
<name>A0A160IR46_9BACL</name>
<proteinExistence type="predicted"/>
<dbReference type="InterPro" id="IPR005754">
    <property type="entry name" value="Sortase"/>
</dbReference>
<dbReference type="PROSITE" id="PS51257">
    <property type="entry name" value="PROKAR_LIPOPROTEIN"/>
    <property type="match status" value="1"/>
</dbReference>
<evidence type="ECO:0000256" key="2">
    <source>
        <dbReference type="PIRSR" id="PIRSR605754-1"/>
    </source>
</evidence>
<feature type="chain" id="PRO_5007816631" description="Class F sortase" evidence="4">
    <location>
        <begin position="22"/>
        <end position="215"/>
    </location>
</feature>
<dbReference type="InterPro" id="IPR023365">
    <property type="entry name" value="Sortase_dom-sf"/>
</dbReference>
<reference evidence="5 6" key="1">
    <citation type="submission" date="2016-04" db="EMBL/GenBank/DDBJ databases">
        <title>Complete genome sequence of Fictibacillus phosphorivorans G25-29, a strain toxic to nematodes.</title>
        <authorList>
            <person name="Zheng Z."/>
        </authorList>
    </citation>
    <scope>NUCLEOTIDE SEQUENCE [LARGE SCALE GENOMIC DNA]</scope>
    <source>
        <strain evidence="5 6">G25-29</strain>
    </source>
</reference>
<keyword evidence="4" id="KW-0732">Signal</keyword>
<dbReference type="GO" id="GO:0016787">
    <property type="term" value="F:hydrolase activity"/>
    <property type="evidence" value="ECO:0007669"/>
    <property type="project" value="UniProtKB-KW"/>
</dbReference>
<feature type="compositionally biased region" description="Basic and acidic residues" evidence="3">
    <location>
        <begin position="23"/>
        <end position="42"/>
    </location>
</feature>
<organism evidence="5 6">
    <name type="scientific">Fictibacillus phosphorivorans</name>
    <dbReference type="NCBI Taxonomy" id="1221500"/>
    <lineage>
        <taxon>Bacteria</taxon>
        <taxon>Bacillati</taxon>
        <taxon>Bacillota</taxon>
        <taxon>Bacilli</taxon>
        <taxon>Bacillales</taxon>
        <taxon>Fictibacillaceae</taxon>
        <taxon>Fictibacillus</taxon>
    </lineage>
</organism>
<dbReference type="RefSeq" id="WP_066398958.1">
    <property type="nucleotide sequence ID" value="NZ_CP015378.1"/>
</dbReference>
<accession>A0A160IR46</accession>
<sequence>MKKLLASILLSMLIASGCSNAEDQVKSESSKQSAEPEKKQEQQEEVASSSTELTPPEGLKLKADTEGITPSTIEIPALGINTEIEKVGTLENGQMGVPKGMDTVGWFGDGAKPGSPGNAVMAGHVDSKTGPAVFYKLEDLEKGDEVIVKDKEGKTLTFEVTGKEKYDRKNAPVDKIFDYSYGSKLNLITCTGNFNRDEGTHEERLVIYTELKAKE</sequence>
<evidence type="ECO:0000313" key="5">
    <source>
        <dbReference type="EMBL" id="ANC78971.1"/>
    </source>
</evidence>
<dbReference type="Gene3D" id="2.40.260.10">
    <property type="entry name" value="Sortase"/>
    <property type="match status" value="1"/>
</dbReference>
<feature type="active site" description="Acyl-thioester intermediate" evidence="2">
    <location>
        <position position="190"/>
    </location>
</feature>
<dbReference type="Pfam" id="PF04203">
    <property type="entry name" value="Sortase"/>
    <property type="match status" value="1"/>
</dbReference>
<evidence type="ECO:0000313" key="6">
    <source>
        <dbReference type="Proteomes" id="UP000076623"/>
    </source>
</evidence>
<feature type="active site" description="Proton donor/acceptor" evidence="2">
    <location>
        <position position="124"/>
    </location>
</feature>
<evidence type="ECO:0000256" key="3">
    <source>
        <dbReference type="SAM" id="MobiDB-lite"/>
    </source>
</evidence>
<dbReference type="AlphaFoldDB" id="A0A160IR46"/>
<keyword evidence="6" id="KW-1185">Reference proteome</keyword>
<dbReference type="CDD" id="cd05829">
    <property type="entry name" value="Sortase_F"/>
    <property type="match status" value="1"/>
</dbReference>
<evidence type="ECO:0000256" key="1">
    <source>
        <dbReference type="ARBA" id="ARBA00022801"/>
    </source>
</evidence>
<dbReference type="Proteomes" id="UP000076623">
    <property type="component" value="Chromosome"/>
</dbReference>
<gene>
    <name evidence="5" type="ORF">ABE65_020065</name>
</gene>
<keyword evidence="1" id="KW-0378">Hydrolase</keyword>